<dbReference type="Gene3D" id="3.30.1130.10">
    <property type="match status" value="2"/>
</dbReference>
<organism evidence="17 18">
    <name type="scientific">Heliocybe sulcata</name>
    <dbReference type="NCBI Taxonomy" id="5364"/>
    <lineage>
        <taxon>Eukaryota</taxon>
        <taxon>Fungi</taxon>
        <taxon>Dikarya</taxon>
        <taxon>Basidiomycota</taxon>
        <taxon>Agaricomycotina</taxon>
        <taxon>Agaricomycetes</taxon>
        <taxon>Gloeophyllales</taxon>
        <taxon>Gloeophyllaceae</taxon>
        <taxon>Heliocybe</taxon>
    </lineage>
</organism>
<dbReference type="GO" id="GO:0004150">
    <property type="term" value="F:dihydroneopterin aldolase activity"/>
    <property type="evidence" value="ECO:0007669"/>
    <property type="project" value="InterPro"/>
</dbReference>
<dbReference type="GO" id="GO:0046656">
    <property type="term" value="P:folic acid biosynthetic process"/>
    <property type="evidence" value="ECO:0007669"/>
    <property type="project" value="UniProtKB-KW"/>
</dbReference>
<keyword evidence="10" id="KW-0547">Nucleotide-binding</keyword>
<protein>
    <submittedName>
        <fullName evidence="17">Dihydropteroate synthase</fullName>
    </submittedName>
</protein>
<keyword evidence="9" id="KW-0479">Metal-binding</keyword>
<evidence type="ECO:0000313" key="18">
    <source>
        <dbReference type="Proteomes" id="UP000305948"/>
    </source>
</evidence>
<keyword evidence="15" id="KW-0511">Multifunctional enzyme</keyword>
<dbReference type="PROSITE" id="PS50972">
    <property type="entry name" value="PTERIN_BINDING"/>
    <property type="match status" value="1"/>
</dbReference>
<evidence type="ECO:0000256" key="5">
    <source>
        <dbReference type="ARBA" id="ARBA00005051"/>
    </source>
</evidence>
<keyword evidence="11" id="KW-0418">Kinase</keyword>
<evidence type="ECO:0000256" key="9">
    <source>
        <dbReference type="ARBA" id="ARBA00022723"/>
    </source>
</evidence>
<keyword evidence="13" id="KW-0460">Magnesium</keyword>
<dbReference type="GO" id="GO:0046654">
    <property type="term" value="P:tetrahydrofolate biosynthetic process"/>
    <property type="evidence" value="ECO:0007669"/>
    <property type="project" value="UniProtKB-UniPathway"/>
</dbReference>
<feature type="domain" description="Pterin-binding" evidence="16">
    <location>
        <begin position="557"/>
        <end position="864"/>
    </location>
</feature>
<dbReference type="CDD" id="cd00739">
    <property type="entry name" value="DHPS"/>
    <property type="match status" value="1"/>
</dbReference>
<dbReference type="OrthoDB" id="615426at2759"/>
<name>A0A5C3NAL2_9AGAM</name>
<dbReference type="PANTHER" id="PTHR20941:SF1">
    <property type="entry name" value="FOLIC ACID SYNTHESIS PROTEIN FOL1"/>
    <property type="match status" value="1"/>
</dbReference>
<dbReference type="GO" id="GO:0005524">
    <property type="term" value="F:ATP binding"/>
    <property type="evidence" value="ECO:0007669"/>
    <property type="project" value="UniProtKB-KW"/>
</dbReference>
<evidence type="ECO:0000256" key="3">
    <source>
        <dbReference type="ARBA" id="ARBA00001946"/>
    </source>
</evidence>
<evidence type="ECO:0000259" key="16">
    <source>
        <dbReference type="PROSITE" id="PS50972"/>
    </source>
</evidence>
<dbReference type="InterPro" id="IPR035907">
    <property type="entry name" value="Hppk_sf"/>
</dbReference>
<dbReference type="PANTHER" id="PTHR20941">
    <property type="entry name" value="FOLATE SYNTHESIS PROTEINS"/>
    <property type="match status" value="1"/>
</dbReference>
<dbReference type="InterPro" id="IPR000489">
    <property type="entry name" value="Pterin-binding_dom"/>
</dbReference>
<dbReference type="GO" id="GO:0046872">
    <property type="term" value="F:metal ion binding"/>
    <property type="evidence" value="ECO:0007669"/>
    <property type="project" value="UniProtKB-KW"/>
</dbReference>
<evidence type="ECO:0000256" key="13">
    <source>
        <dbReference type="ARBA" id="ARBA00022842"/>
    </source>
</evidence>
<dbReference type="NCBIfam" id="TIGR01496">
    <property type="entry name" value="DHPS"/>
    <property type="match status" value="1"/>
</dbReference>
<accession>A0A5C3NAL2</accession>
<dbReference type="InterPro" id="IPR000550">
    <property type="entry name" value="Hppk"/>
</dbReference>
<dbReference type="EMBL" id="ML213508">
    <property type="protein sequence ID" value="TFK53008.1"/>
    <property type="molecule type" value="Genomic_DNA"/>
</dbReference>
<keyword evidence="8" id="KW-0808">Transferase</keyword>
<dbReference type="Pfam" id="PF00809">
    <property type="entry name" value="Pterin_bind"/>
    <property type="match status" value="1"/>
</dbReference>
<dbReference type="InterPro" id="IPR011005">
    <property type="entry name" value="Dihydropteroate_synth-like_sf"/>
</dbReference>
<dbReference type="STRING" id="5364.A0A5C3NAL2"/>
<dbReference type="NCBIfam" id="TIGR01498">
    <property type="entry name" value="folK"/>
    <property type="match status" value="1"/>
</dbReference>
<dbReference type="InterPro" id="IPR043133">
    <property type="entry name" value="GTP-CH-I_C/QueF"/>
</dbReference>
<comment type="similarity">
    <text evidence="7">In the C-terminal section; belongs to the DHPS family.</text>
</comment>
<evidence type="ECO:0000256" key="14">
    <source>
        <dbReference type="ARBA" id="ARBA00022909"/>
    </source>
</evidence>
<keyword evidence="14" id="KW-0289">Folate biosynthesis</keyword>
<dbReference type="Gene3D" id="3.20.20.20">
    <property type="entry name" value="Dihydropteroate synthase-like"/>
    <property type="match status" value="1"/>
</dbReference>
<dbReference type="InterPro" id="IPR006390">
    <property type="entry name" value="DHP_synth_dom"/>
</dbReference>
<comment type="catalytic activity">
    <reaction evidence="1">
        <text>(7,8-dihydropterin-6-yl)methyl diphosphate + 4-aminobenzoate = 7,8-dihydropteroate + diphosphate</text>
        <dbReference type="Rhea" id="RHEA:19949"/>
        <dbReference type="ChEBI" id="CHEBI:17836"/>
        <dbReference type="ChEBI" id="CHEBI:17839"/>
        <dbReference type="ChEBI" id="CHEBI:33019"/>
        <dbReference type="ChEBI" id="CHEBI:72950"/>
        <dbReference type="EC" id="2.5.1.15"/>
    </reaction>
</comment>
<dbReference type="GO" id="GO:0004156">
    <property type="term" value="F:dihydropteroate synthase activity"/>
    <property type="evidence" value="ECO:0007669"/>
    <property type="project" value="UniProtKB-EC"/>
</dbReference>
<evidence type="ECO:0000256" key="4">
    <source>
        <dbReference type="ARBA" id="ARBA00004763"/>
    </source>
</evidence>
<comment type="similarity">
    <text evidence="6">In the N-terminal section; belongs to the DHNA family.</text>
</comment>
<dbReference type="SUPFAM" id="SSF55083">
    <property type="entry name" value="6-hydroxymethyl-7,8-dihydropterin pyrophosphokinase, HPPK"/>
    <property type="match status" value="1"/>
</dbReference>
<evidence type="ECO:0000256" key="7">
    <source>
        <dbReference type="ARBA" id="ARBA00009951"/>
    </source>
</evidence>
<evidence type="ECO:0000256" key="11">
    <source>
        <dbReference type="ARBA" id="ARBA00022777"/>
    </source>
</evidence>
<dbReference type="SMART" id="SM00905">
    <property type="entry name" value="FolB"/>
    <property type="match status" value="2"/>
</dbReference>
<evidence type="ECO:0000256" key="8">
    <source>
        <dbReference type="ARBA" id="ARBA00022679"/>
    </source>
</evidence>
<comment type="pathway">
    <text evidence="5">Cofactor biosynthesis; tetrahydrofolate biosynthesis; 2-amino-4-hydroxy-6-hydroxymethyl-7,8-dihydropteridine diphosphate from 7,8-dihydroneopterin triphosphate: step 4/4.</text>
</comment>
<evidence type="ECO:0000256" key="2">
    <source>
        <dbReference type="ARBA" id="ARBA00000198"/>
    </source>
</evidence>
<dbReference type="UniPathway" id="UPA00077">
    <property type="reaction ID" value="UER00155"/>
</dbReference>
<keyword evidence="12" id="KW-0067">ATP-binding</keyword>
<dbReference type="AlphaFoldDB" id="A0A5C3NAL2"/>
<dbReference type="GO" id="GO:0005740">
    <property type="term" value="C:mitochondrial envelope"/>
    <property type="evidence" value="ECO:0007669"/>
    <property type="project" value="TreeGrafter"/>
</dbReference>
<evidence type="ECO:0000256" key="12">
    <source>
        <dbReference type="ARBA" id="ARBA00022840"/>
    </source>
</evidence>
<dbReference type="Pfam" id="PF02152">
    <property type="entry name" value="FolB"/>
    <property type="match status" value="2"/>
</dbReference>
<evidence type="ECO:0000256" key="1">
    <source>
        <dbReference type="ARBA" id="ARBA00000012"/>
    </source>
</evidence>
<dbReference type="CDD" id="cd00483">
    <property type="entry name" value="HPPK"/>
    <property type="match status" value="1"/>
</dbReference>
<dbReference type="SUPFAM" id="SSF51717">
    <property type="entry name" value="Dihydropteroate synthetase-like"/>
    <property type="match status" value="1"/>
</dbReference>
<evidence type="ECO:0000256" key="10">
    <source>
        <dbReference type="ARBA" id="ARBA00022741"/>
    </source>
</evidence>
<keyword evidence="18" id="KW-1185">Reference proteome</keyword>
<comment type="catalytic activity">
    <reaction evidence="2">
        <text>6-hydroxymethyl-7,8-dihydropterin + ATP = (7,8-dihydropterin-6-yl)methyl diphosphate + AMP + H(+)</text>
        <dbReference type="Rhea" id="RHEA:11412"/>
        <dbReference type="ChEBI" id="CHEBI:15378"/>
        <dbReference type="ChEBI" id="CHEBI:30616"/>
        <dbReference type="ChEBI" id="CHEBI:44841"/>
        <dbReference type="ChEBI" id="CHEBI:72950"/>
        <dbReference type="ChEBI" id="CHEBI:456215"/>
        <dbReference type="EC" id="2.7.6.3"/>
    </reaction>
</comment>
<dbReference type="Proteomes" id="UP000305948">
    <property type="component" value="Unassembled WGS sequence"/>
</dbReference>
<dbReference type="Gene3D" id="3.30.70.560">
    <property type="entry name" value="7,8-Dihydro-6-hydroxymethylpterin-pyrophosphokinase HPPK"/>
    <property type="match status" value="1"/>
</dbReference>
<dbReference type="PROSITE" id="PS00794">
    <property type="entry name" value="HPPK"/>
    <property type="match status" value="1"/>
</dbReference>
<reference evidence="17 18" key="1">
    <citation type="journal article" date="2019" name="Nat. Ecol. Evol.">
        <title>Megaphylogeny resolves global patterns of mushroom evolution.</title>
        <authorList>
            <person name="Varga T."/>
            <person name="Krizsan K."/>
            <person name="Foldi C."/>
            <person name="Dima B."/>
            <person name="Sanchez-Garcia M."/>
            <person name="Sanchez-Ramirez S."/>
            <person name="Szollosi G.J."/>
            <person name="Szarkandi J.G."/>
            <person name="Papp V."/>
            <person name="Albert L."/>
            <person name="Andreopoulos W."/>
            <person name="Angelini C."/>
            <person name="Antonin V."/>
            <person name="Barry K.W."/>
            <person name="Bougher N.L."/>
            <person name="Buchanan P."/>
            <person name="Buyck B."/>
            <person name="Bense V."/>
            <person name="Catcheside P."/>
            <person name="Chovatia M."/>
            <person name="Cooper J."/>
            <person name="Damon W."/>
            <person name="Desjardin D."/>
            <person name="Finy P."/>
            <person name="Geml J."/>
            <person name="Haridas S."/>
            <person name="Hughes K."/>
            <person name="Justo A."/>
            <person name="Karasinski D."/>
            <person name="Kautmanova I."/>
            <person name="Kiss B."/>
            <person name="Kocsube S."/>
            <person name="Kotiranta H."/>
            <person name="LaButti K.M."/>
            <person name="Lechner B.E."/>
            <person name="Liimatainen K."/>
            <person name="Lipzen A."/>
            <person name="Lukacs Z."/>
            <person name="Mihaltcheva S."/>
            <person name="Morgado L.N."/>
            <person name="Niskanen T."/>
            <person name="Noordeloos M.E."/>
            <person name="Ohm R.A."/>
            <person name="Ortiz-Santana B."/>
            <person name="Ovrebo C."/>
            <person name="Racz N."/>
            <person name="Riley R."/>
            <person name="Savchenko A."/>
            <person name="Shiryaev A."/>
            <person name="Soop K."/>
            <person name="Spirin V."/>
            <person name="Szebenyi C."/>
            <person name="Tomsovsky M."/>
            <person name="Tulloss R.E."/>
            <person name="Uehling J."/>
            <person name="Grigoriev I.V."/>
            <person name="Vagvolgyi C."/>
            <person name="Papp T."/>
            <person name="Martin F.M."/>
            <person name="Miettinen O."/>
            <person name="Hibbett D.S."/>
            <person name="Nagy L.G."/>
        </authorList>
    </citation>
    <scope>NUCLEOTIDE SEQUENCE [LARGE SCALE GENOMIC DNA]</scope>
    <source>
        <strain evidence="17 18">OMC1185</strain>
    </source>
</reference>
<evidence type="ECO:0000256" key="6">
    <source>
        <dbReference type="ARBA" id="ARBA00009640"/>
    </source>
</evidence>
<comment type="pathway">
    <text evidence="4">Cofactor biosynthesis; tetrahydrofolate biosynthesis; 7,8-dihydrofolate from 2-amino-4-hydroxy-6-hydroxymethyl-7,8-dihydropteridine diphosphate and 4-aminobenzoate: step 1/2.</text>
</comment>
<evidence type="ECO:0000313" key="17">
    <source>
        <dbReference type="EMBL" id="TFK53008.1"/>
    </source>
</evidence>
<evidence type="ECO:0000256" key="15">
    <source>
        <dbReference type="ARBA" id="ARBA00023268"/>
    </source>
</evidence>
<comment type="cofactor">
    <cofactor evidence="3">
        <name>Mg(2+)</name>
        <dbReference type="ChEBI" id="CHEBI:18420"/>
    </cofactor>
</comment>
<gene>
    <name evidence="17" type="ORF">OE88DRAFT_1330320</name>
</gene>
<dbReference type="SUPFAM" id="SSF55620">
    <property type="entry name" value="Tetrahydrobiopterin biosynthesis enzymes-like"/>
    <property type="match status" value="2"/>
</dbReference>
<dbReference type="Pfam" id="PF01288">
    <property type="entry name" value="HPPK"/>
    <property type="match status" value="1"/>
</dbReference>
<dbReference type="InterPro" id="IPR045031">
    <property type="entry name" value="DHP_synth-like"/>
</dbReference>
<proteinExistence type="inferred from homology"/>
<dbReference type="InterPro" id="IPR006157">
    <property type="entry name" value="FolB_dom"/>
</dbReference>
<dbReference type="GO" id="GO:0003848">
    <property type="term" value="F:2-amino-4-hydroxy-6-hydroxymethyldihydropteridine diphosphokinase activity"/>
    <property type="evidence" value="ECO:0007669"/>
    <property type="project" value="UniProtKB-EC"/>
</dbReference>
<dbReference type="GO" id="GO:0016301">
    <property type="term" value="F:kinase activity"/>
    <property type="evidence" value="ECO:0007669"/>
    <property type="project" value="UniProtKB-KW"/>
</dbReference>
<sequence>MACSPEPASEWKGTASISRVAAMSSSPSAQADYVRVNDLRFNVKLEDGVRWPTNGSVLSQPVLLTLSLPHDLRRAAQDDDIQKTLDYDALSTRLMSELDSGTSSFPSLEALLDYISDSCFRMHQLEEIHLRGKKIKAVLNAEAVGIERHRTRDGLLVYPDRYFIEGLHCSTIVGINPSEREVKQGVRFHISMYRSRISSVPVDFRQLTQKLTEAVEASSFLTLEALASHVARTVLSACSPTCDRVVIRAAKPNALLHAESSEVEITRTLADYGGSGSSTSRAKHAVEGTTLASGHRPLSQLLRQVSPDLFTKSDGMHTAAIALGSNLGDRFANIELALRLLETPEVLRDEYDLLDDPRISIIDTSFMYETAPMYVTDQPSFINCAALIETDIMPQRLLAVLKKIEKVVGRVPSIRNGPRAVDLDILTFDSEVIDTRAQDARADLSNLEGQLVVPHPRIAERAFVLRPLADMIPNYVLPRSGKSIRQLLADLTASAPKDEPPMYRVIPFPKYPNQVNTDSTPPASGTMTLPTVPPTSKYWRYLSSPGDRSSKSARTKTYIMATLNVTPDSFSDGSQHNGLPAALSYVNSSVEAGMDILDIGGYSTRPGAAYVSPEEESARVVPVITAIRSLNADSPQGPSAETAAHARDALISVDTFRHEVAQAAVLAGANCINDVYAFAGPDYPLTQSSAEHFLKMREIARELAVPVILMHSRGDAGKNKDYSAYSYASDSPVLEGVRVELGERIEAAVKGRGGLRRWLVIVDPGVGFSKTLEGNLDVLRSGAEIVTEKEGNPLAGYPQLIGTSRKSFLGSILEKRDEDGTYEGRKTEPRERGWATAAAVSGAVQQGATAVRVHDVMEMGDVVRVADALWK</sequence>